<proteinExistence type="predicted"/>
<feature type="compositionally biased region" description="Low complexity" evidence="1">
    <location>
        <begin position="136"/>
        <end position="162"/>
    </location>
</feature>
<dbReference type="Pfam" id="PF26345">
    <property type="entry name" value="ScoMcrA_N"/>
    <property type="match status" value="1"/>
</dbReference>
<evidence type="ECO:0000313" key="3">
    <source>
        <dbReference type="EMBL" id="GEL46532.1"/>
    </source>
</evidence>
<reference evidence="3 4" key="1">
    <citation type="submission" date="2019-07" db="EMBL/GenBank/DDBJ databases">
        <title>Whole genome shotgun sequence of Cellulomonas hominis NBRC 16055.</title>
        <authorList>
            <person name="Hosoyama A."/>
            <person name="Uohara A."/>
            <person name="Ohji S."/>
            <person name="Ichikawa N."/>
        </authorList>
    </citation>
    <scope>NUCLEOTIDE SEQUENCE [LARGE SCALE GENOMIC DNA]</scope>
    <source>
        <strain evidence="3 4">NBRC 16055</strain>
    </source>
</reference>
<feature type="region of interest" description="Disordered" evidence="1">
    <location>
        <begin position="19"/>
        <end position="39"/>
    </location>
</feature>
<dbReference type="EMBL" id="BJVQ01000018">
    <property type="protein sequence ID" value="GEL46532.1"/>
    <property type="molecule type" value="Genomic_DNA"/>
</dbReference>
<name>A0A511FBC8_9CELL</name>
<evidence type="ECO:0000259" key="2">
    <source>
        <dbReference type="Pfam" id="PF26345"/>
    </source>
</evidence>
<dbReference type="InterPro" id="IPR058807">
    <property type="entry name" value="ScoMcrA_N"/>
</dbReference>
<feature type="region of interest" description="Disordered" evidence="1">
    <location>
        <begin position="136"/>
        <end position="168"/>
    </location>
</feature>
<evidence type="ECO:0000313" key="4">
    <source>
        <dbReference type="Proteomes" id="UP000321723"/>
    </source>
</evidence>
<organism evidence="3 4">
    <name type="scientific">Cellulomonas hominis</name>
    <dbReference type="NCBI Taxonomy" id="156981"/>
    <lineage>
        <taxon>Bacteria</taxon>
        <taxon>Bacillati</taxon>
        <taxon>Actinomycetota</taxon>
        <taxon>Actinomycetes</taxon>
        <taxon>Micrococcales</taxon>
        <taxon>Cellulomonadaceae</taxon>
        <taxon>Cellulomonas</taxon>
    </lineage>
</organism>
<keyword evidence="4" id="KW-1185">Reference proteome</keyword>
<feature type="domain" description="ScoMcrA-like N-terminal head" evidence="2">
    <location>
        <begin position="51"/>
        <end position="135"/>
    </location>
</feature>
<comment type="caution">
    <text evidence="3">The sequence shown here is derived from an EMBL/GenBank/DDBJ whole genome shotgun (WGS) entry which is preliminary data.</text>
</comment>
<accession>A0A511FBC8</accession>
<dbReference type="AlphaFoldDB" id="A0A511FBC8"/>
<gene>
    <name evidence="3" type="ORF">CHO01_16480</name>
</gene>
<dbReference type="Proteomes" id="UP000321723">
    <property type="component" value="Unassembled WGS sequence"/>
</dbReference>
<sequence>MDLLVRVVEADAGHGLVPTGCGAGPRGERRGPGVRGPRRGDVELHHVATFSAVTRQHILQAIAEHDSRGADDFLGVYGYPQTTSTFEHEGHRYPAAAILGVAHRYATGRLATADEVHGGDAAALALLGRRGFTVPEAPGSRAAAAPRTRSAAPARARAAAPARPKKPAPREVELVLCPTCSMALPATGVCDYCA</sequence>
<protein>
    <recommendedName>
        <fullName evidence="2">ScoMcrA-like N-terminal head domain-containing protein</fullName>
    </recommendedName>
</protein>
<evidence type="ECO:0000256" key="1">
    <source>
        <dbReference type="SAM" id="MobiDB-lite"/>
    </source>
</evidence>